<evidence type="ECO:0000256" key="5">
    <source>
        <dbReference type="ARBA" id="ARBA00022801"/>
    </source>
</evidence>
<evidence type="ECO:0000256" key="7">
    <source>
        <dbReference type="ARBA" id="ARBA00039150"/>
    </source>
</evidence>
<dbReference type="GeneID" id="113501875"/>
<dbReference type="Pfam" id="PF10230">
    <property type="entry name" value="LIDHydrolase"/>
    <property type="match status" value="1"/>
</dbReference>
<dbReference type="CTD" id="38150"/>
<protein>
    <recommendedName>
        <fullName evidence="3">Lipid droplet-associated hydrolase</fullName>
        <ecNumber evidence="7">3.1.1.13</ecNumber>
    </recommendedName>
    <alternativeName>
        <fullName evidence="6">Lipid droplet-associated serine hydrolase</fullName>
    </alternativeName>
</protein>
<dbReference type="InterPro" id="IPR029058">
    <property type="entry name" value="AB_hydrolase_fold"/>
</dbReference>
<evidence type="ECO:0000256" key="2">
    <source>
        <dbReference type="ARBA" id="ARBA00008300"/>
    </source>
</evidence>
<dbReference type="SUPFAM" id="SSF53474">
    <property type="entry name" value="alpha/beta-Hydrolases"/>
    <property type="match status" value="1"/>
</dbReference>
<dbReference type="EC" id="3.1.1.13" evidence="7"/>
<evidence type="ECO:0000256" key="3">
    <source>
        <dbReference type="ARBA" id="ARBA00019242"/>
    </source>
</evidence>
<dbReference type="Gene3D" id="3.40.50.1820">
    <property type="entry name" value="alpha/beta hydrolase"/>
    <property type="match status" value="1"/>
</dbReference>
<keyword evidence="10" id="KW-1185">Reference proteome</keyword>
<proteinExistence type="inferred from homology"/>
<dbReference type="Proteomes" id="UP000322000">
    <property type="component" value="Chromosome 16"/>
</dbReference>
<dbReference type="PANTHER" id="PTHR13390:SF0">
    <property type="entry name" value="LIPID DROPLET-ASSOCIATED HYDROLASE"/>
    <property type="match status" value="1"/>
</dbReference>
<feature type="transmembrane region" description="Helical" evidence="9">
    <location>
        <begin position="174"/>
        <end position="198"/>
    </location>
</feature>
<reference evidence="11" key="1">
    <citation type="submission" date="2025-08" db="UniProtKB">
        <authorList>
            <consortium name="RefSeq"/>
        </authorList>
    </citation>
    <scope>IDENTIFICATION</scope>
</reference>
<dbReference type="RefSeq" id="XP_026738974.1">
    <property type="nucleotide sequence ID" value="XM_026883173.1"/>
</dbReference>
<evidence type="ECO:0000313" key="11">
    <source>
        <dbReference type="RefSeq" id="XP_026738974.1"/>
    </source>
</evidence>
<keyword evidence="9" id="KW-0812">Transmembrane</keyword>
<keyword evidence="9" id="KW-1133">Transmembrane helix</keyword>
<dbReference type="InterPro" id="IPR019363">
    <property type="entry name" value="LDAH"/>
</dbReference>
<organism evidence="10 11">
    <name type="scientific">Trichoplusia ni</name>
    <name type="common">Cabbage looper</name>
    <dbReference type="NCBI Taxonomy" id="7111"/>
    <lineage>
        <taxon>Eukaryota</taxon>
        <taxon>Metazoa</taxon>
        <taxon>Ecdysozoa</taxon>
        <taxon>Arthropoda</taxon>
        <taxon>Hexapoda</taxon>
        <taxon>Insecta</taxon>
        <taxon>Pterygota</taxon>
        <taxon>Neoptera</taxon>
        <taxon>Endopterygota</taxon>
        <taxon>Lepidoptera</taxon>
        <taxon>Glossata</taxon>
        <taxon>Ditrysia</taxon>
        <taxon>Noctuoidea</taxon>
        <taxon>Noctuidae</taxon>
        <taxon>Plusiinae</taxon>
        <taxon>Trichoplusia</taxon>
    </lineage>
</organism>
<sequence>MTTNEKPLQVHHCLLMLNNIQTHILSCGSPFDCNGKDVIICIPGNPGISDFYREFAVKLHRFTNLPLCVIGHAGHEVVPHEQSNVLKSQEHLFDLEGQIKHKLDFLNKCIDNRSRLHFIGHSIGAWFILEILRDHESILNRVASVNLLFPTLQKLGETRNGKFITHFVKVIHSLVLFLFLLAYLLPDPVVFFLVRLYLKFNSYPMYNFIGVNKLLNVEVGEKMLHLAYDEMNNVKNLNVEVLDKIKHKTNVIYSNKDNWAPVSYMEDLKQFEPDLKMTMVDIDHAFVLKSSEPVADMVAQFINPLAPQSCDQE</sequence>
<dbReference type="InParanoid" id="A0A7E5WE82"/>
<evidence type="ECO:0000256" key="1">
    <source>
        <dbReference type="ARBA" id="ARBA00004502"/>
    </source>
</evidence>
<comment type="subcellular location">
    <subcellularLocation>
        <location evidence="1">Lipid droplet</location>
    </subcellularLocation>
</comment>
<dbReference type="KEGG" id="tnl:113501875"/>
<dbReference type="GO" id="GO:0005811">
    <property type="term" value="C:lipid droplet"/>
    <property type="evidence" value="ECO:0007669"/>
    <property type="project" value="UniProtKB-SubCell"/>
</dbReference>
<evidence type="ECO:0000256" key="4">
    <source>
        <dbReference type="ARBA" id="ARBA00022677"/>
    </source>
</evidence>
<accession>A0A7E5WE82</accession>
<comment type="similarity">
    <text evidence="2">Belongs to the AB hydrolase superfamily. LDAH family.</text>
</comment>
<dbReference type="GO" id="GO:0019915">
    <property type="term" value="P:lipid storage"/>
    <property type="evidence" value="ECO:0007669"/>
    <property type="project" value="InterPro"/>
</dbReference>
<evidence type="ECO:0000256" key="6">
    <source>
        <dbReference type="ARBA" id="ARBA00031924"/>
    </source>
</evidence>
<keyword evidence="4" id="KW-0551">Lipid droplet</keyword>
<evidence type="ECO:0000256" key="9">
    <source>
        <dbReference type="SAM" id="Phobius"/>
    </source>
</evidence>
<gene>
    <name evidence="11" type="primary">LOC113501875</name>
</gene>
<dbReference type="AlphaFoldDB" id="A0A7E5WE82"/>
<dbReference type="OrthoDB" id="448051at2759"/>
<dbReference type="PANTHER" id="PTHR13390">
    <property type="entry name" value="LIPASE"/>
    <property type="match status" value="1"/>
</dbReference>
<dbReference type="GO" id="GO:0004771">
    <property type="term" value="F:sterol ester esterase activity"/>
    <property type="evidence" value="ECO:0007669"/>
    <property type="project" value="UniProtKB-EC"/>
</dbReference>
<comment type="catalytic activity">
    <reaction evidence="8">
        <text>a cholesterol ester + H2O = cholesterol + a fatty acid + H(+)</text>
        <dbReference type="Rhea" id="RHEA:36403"/>
        <dbReference type="ChEBI" id="CHEBI:15377"/>
        <dbReference type="ChEBI" id="CHEBI:15378"/>
        <dbReference type="ChEBI" id="CHEBI:16113"/>
        <dbReference type="ChEBI" id="CHEBI:17002"/>
        <dbReference type="ChEBI" id="CHEBI:28868"/>
        <dbReference type="EC" id="3.1.1.13"/>
    </reaction>
    <physiologicalReaction direction="left-to-right" evidence="8">
        <dbReference type="Rhea" id="RHEA:36404"/>
    </physiologicalReaction>
</comment>
<keyword evidence="9" id="KW-0472">Membrane</keyword>
<evidence type="ECO:0000313" key="10">
    <source>
        <dbReference type="Proteomes" id="UP000322000"/>
    </source>
</evidence>
<name>A0A7E5WE82_TRINI</name>
<keyword evidence="5 11" id="KW-0378">Hydrolase</keyword>
<evidence type="ECO:0000256" key="8">
    <source>
        <dbReference type="ARBA" id="ARBA00049527"/>
    </source>
</evidence>
<dbReference type="FunCoup" id="A0A7E5WE82">
    <property type="interactions" value="1506"/>
</dbReference>